<dbReference type="RefSeq" id="WP_015203342.1">
    <property type="nucleotide sequence ID" value="NC_019753.1"/>
</dbReference>
<dbReference type="EMBL" id="CP003620">
    <property type="protein sequence ID" value="AFZ13228.1"/>
    <property type="molecule type" value="Genomic_DNA"/>
</dbReference>
<dbReference type="Pfam" id="PF10011">
    <property type="entry name" value="DUF2254"/>
    <property type="match status" value="1"/>
</dbReference>
<reference evidence="2 3" key="1">
    <citation type="submission" date="2012-06" db="EMBL/GenBank/DDBJ databases">
        <title>Finished chromosome of genome of Crinalium epipsammum PCC 9333.</title>
        <authorList>
            <consortium name="US DOE Joint Genome Institute"/>
            <person name="Gugger M."/>
            <person name="Coursin T."/>
            <person name="Rippka R."/>
            <person name="Tandeau De Marsac N."/>
            <person name="Huntemann M."/>
            <person name="Wei C.-L."/>
            <person name="Han J."/>
            <person name="Detter J.C."/>
            <person name="Han C."/>
            <person name="Tapia R."/>
            <person name="Davenport K."/>
            <person name="Daligault H."/>
            <person name="Erkkila T."/>
            <person name="Gu W."/>
            <person name="Munk A.C.C."/>
            <person name="Teshima H."/>
            <person name="Xu Y."/>
            <person name="Chain P."/>
            <person name="Chen A."/>
            <person name="Krypides N."/>
            <person name="Mavromatis K."/>
            <person name="Markowitz V."/>
            <person name="Szeto E."/>
            <person name="Ivanova N."/>
            <person name="Mikhailova N."/>
            <person name="Ovchinnikova G."/>
            <person name="Pagani I."/>
            <person name="Pati A."/>
            <person name="Goodwin L."/>
            <person name="Peters L."/>
            <person name="Pitluck S."/>
            <person name="Woyke T."/>
            <person name="Kerfeld C."/>
        </authorList>
    </citation>
    <scope>NUCLEOTIDE SEQUENCE [LARGE SCALE GENOMIC DNA]</scope>
    <source>
        <strain evidence="2 3">PCC 9333</strain>
    </source>
</reference>
<feature type="transmembrane region" description="Helical" evidence="1">
    <location>
        <begin position="64"/>
        <end position="90"/>
    </location>
</feature>
<keyword evidence="1" id="KW-0812">Transmembrane</keyword>
<proteinExistence type="predicted"/>
<dbReference type="eggNOG" id="COG4325">
    <property type="taxonomic scope" value="Bacteria"/>
</dbReference>
<sequence length="444" mass="49149">MQNTKLSKLWDSLNSSFWFIPTLMVILAIAFSFITIGIDQRLETDIIKNLGWAYALGPSGSRAILSAIAGSMMSVATTAFSITIVALQLASSQFGPRLLRNFMQDTGNQIVLGTFISTFVYSLLVLRTINGVEENEFVPHLAVTCGIGLAIASIGVLIYFIHHSASSIQVDRVITKVGHELDDAIERLFPNKIGRSPSKQRQEPAMSDIPADFDRDACPVKVTNSGYIQAIDESQIMQIAKENNLLLRIEHRPGDFVVRGSDLILVFPGEQVNKKLTGKINDAFVIGLQRTDQQDVEFSVNQLVEIAARALSPGINDPFTAIRCIDQLSVALCYLAQKDIPSPYRYDDDDKLRIIAEPISFADLTDAAFNQIRQYGKSSVGVTMRLLEAIKTIASFTHNKTDRAALLRHANMIHRGSQEGIKEELDILDVKKRYLAAVKAIEKH</sequence>
<keyword evidence="1" id="KW-0472">Membrane</keyword>
<evidence type="ECO:0000313" key="3">
    <source>
        <dbReference type="Proteomes" id="UP000010472"/>
    </source>
</evidence>
<evidence type="ECO:0008006" key="4">
    <source>
        <dbReference type="Google" id="ProtNLM"/>
    </source>
</evidence>
<keyword evidence="3" id="KW-1185">Reference proteome</keyword>
<feature type="transmembrane region" description="Helical" evidence="1">
    <location>
        <begin position="110"/>
        <end position="129"/>
    </location>
</feature>
<organism evidence="2 3">
    <name type="scientific">Crinalium epipsammum PCC 9333</name>
    <dbReference type="NCBI Taxonomy" id="1173022"/>
    <lineage>
        <taxon>Bacteria</taxon>
        <taxon>Bacillati</taxon>
        <taxon>Cyanobacteriota</taxon>
        <taxon>Cyanophyceae</taxon>
        <taxon>Gomontiellales</taxon>
        <taxon>Gomontiellaceae</taxon>
        <taxon>Crinalium</taxon>
    </lineage>
</organism>
<dbReference type="PATRIC" id="fig|1173022.3.peg.2552"/>
<dbReference type="KEGG" id="cep:Cri9333_2360"/>
<dbReference type="Proteomes" id="UP000010472">
    <property type="component" value="Chromosome"/>
</dbReference>
<feature type="transmembrane region" description="Helical" evidence="1">
    <location>
        <begin position="16"/>
        <end position="38"/>
    </location>
</feature>
<accession>K9VYL2</accession>
<protein>
    <recommendedName>
        <fullName evidence="4">DUF2254 domain-containing protein</fullName>
    </recommendedName>
</protein>
<dbReference type="OrthoDB" id="2955631at2"/>
<evidence type="ECO:0000256" key="1">
    <source>
        <dbReference type="SAM" id="Phobius"/>
    </source>
</evidence>
<name>K9VYL2_9CYAN</name>
<dbReference type="STRING" id="1173022.Cri9333_2360"/>
<gene>
    <name evidence="2" type="ORF">Cri9333_2360</name>
</gene>
<feature type="transmembrane region" description="Helical" evidence="1">
    <location>
        <begin position="141"/>
        <end position="161"/>
    </location>
</feature>
<keyword evidence="1" id="KW-1133">Transmembrane helix</keyword>
<dbReference type="AlphaFoldDB" id="K9VYL2"/>
<evidence type="ECO:0000313" key="2">
    <source>
        <dbReference type="EMBL" id="AFZ13228.1"/>
    </source>
</evidence>
<dbReference type="InterPro" id="IPR018723">
    <property type="entry name" value="DUF2254_membrane"/>
</dbReference>
<dbReference type="HOGENOM" id="CLU_032303_1_1_3"/>